<organism evidence="4 5">
    <name type="scientific">Ligilactobacillus araffinosus DSM 20653</name>
    <dbReference type="NCBI Taxonomy" id="1423820"/>
    <lineage>
        <taxon>Bacteria</taxon>
        <taxon>Bacillati</taxon>
        <taxon>Bacillota</taxon>
        <taxon>Bacilli</taxon>
        <taxon>Lactobacillales</taxon>
        <taxon>Lactobacillaceae</taxon>
        <taxon>Ligilactobacillus</taxon>
    </lineage>
</organism>
<accession>A0A0R1ZQV9</accession>
<evidence type="ECO:0000259" key="3">
    <source>
        <dbReference type="Pfam" id="PF13240"/>
    </source>
</evidence>
<proteinExistence type="predicted"/>
<keyword evidence="2" id="KW-0472">Membrane</keyword>
<dbReference type="PATRIC" id="fig|1423820.4.peg.61"/>
<evidence type="ECO:0000256" key="2">
    <source>
        <dbReference type="SAM" id="Phobius"/>
    </source>
</evidence>
<evidence type="ECO:0000313" key="4">
    <source>
        <dbReference type="EMBL" id="KRM53139.1"/>
    </source>
</evidence>
<keyword evidence="2" id="KW-0812">Transmembrane</keyword>
<feature type="domain" description="Zinc-ribbon" evidence="3">
    <location>
        <begin position="3"/>
        <end position="25"/>
    </location>
</feature>
<evidence type="ECO:0000256" key="1">
    <source>
        <dbReference type="SAM" id="MobiDB-lite"/>
    </source>
</evidence>
<gene>
    <name evidence="4" type="ORF">FC64_GL000060</name>
</gene>
<dbReference type="RefSeq" id="WP_057906238.1">
    <property type="nucleotide sequence ID" value="NZ_AYYZ01000008.1"/>
</dbReference>
<keyword evidence="5" id="KW-1185">Reference proteome</keyword>
<keyword evidence="2" id="KW-1133">Transmembrane helix</keyword>
<dbReference type="Pfam" id="PF13240">
    <property type="entry name" value="Zn_Ribbon_1"/>
    <property type="match status" value="1"/>
</dbReference>
<dbReference type="AlphaFoldDB" id="A0A0R1ZQV9"/>
<feature type="region of interest" description="Disordered" evidence="1">
    <location>
        <begin position="74"/>
        <end position="128"/>
    </location>
</feature>
<sequence>MKKCPQCGFENQPHNQFCKQCGAKLTADENQPMTREAAKEKNSKQKRKVIYLVIAIILILILVLFGIAQATGKHSSKLSSSDTSKTEKKVSSTAKEAPRSPASTSANVASSSSERQTTVQTMPDVDTKNLTTHQVNRWVYANIMADWNKNNTNEPPLTSADQDAFIFNQSTDDQGCVEIQVQENHQSAFMKSIHAYPESTPTIGWYRINAQGYLQEGTPGSDNWNTIAQNYQEP</sequence>
<dbReference type="PANTHER" id="PTHR40038:SF1">
    <property type="entry name" value="MEMBRANE-ASSOCIATED PROTEIN TCAA"/>
    <property type="match status" value="1"/>
</dbReference>
<dbReference type="InterPro" id="IPR026870">
    <property type="entry name" value="Zinc_ribbon_dom"/>
</dbReference>
<dbReference type="EMBL" id="AYYZ01000008">
    <property type="protein sequence ID" value="KRM53139.1"/>
    <property type="molecule type" value="Genomic_DNA"/>
</dbReference>
<dbReference type="Proteomes" id="UP000051291">
    <property type="component" value="Unassembled WGS sequence"/>
</dbReference>
<comment type="caution">
    <text evidence="4">The sequence shown here is derived from an EMBL/GenBank/DDBJ whole genome shotgun (WGS) entry which is preliminary data.</text>
</comment>
<protein>
    <recommendedName>
        <fullName evidence="3">Zinc-ribbon domain-containing protein</fullName>
    </recommendedName>
</protein>
<feature type="compositionally biased region" description="Low complexity" evidence="1">
    <location>
        <begin position="74"/>
        <end position="83"/>
    </location>
</feature>
<reference evidence="4 5" key="1">
    <citation type="journal article" date="2015" name="Genome Announc.">
        <title>Expanding the biotechnology potential of lactobacilli through comparative genomics of 213 strains and associated genera.</title>
        <authorList>
            <person name="Sun Z."/>
            <person name="Harris H.M."/>
            <person name="McCann A."/>
            <person name="Guo C."/>
            <person name="Argimon S."/>
            <person name="Zhang W."/>
            <person name="Yang X."/>
            <person name="Jeffery I.B."/>
            <person name="Cooney J.C."/>
            <person name="Kagawa T.F."/>
            <person name="Liu W."/>
            <person name="Song Y."/>
            <person name="Salvetti E."/>
            <person name="Wrobel A."/>
            <person name="Rasinkangas P."/>
            <person name="Parkhill J."/>
            <person name="Rea M.C."/>
            <person name="O'Sullivan O."/>
            <person name="Ritari J."/>
            <person name="Douillard F.P."/>
            <person name="Paul Ross R."/>
            <person name="Yang R."/>
            <person name="Briner A.E."/>
            <person name="Felis G.E."/>
            <person name="de Vos W.M."/>
            <person name="Barrangou R."/>
            <person name="Klaenhammer T.R."/>
            <person name="Caufield P.W."/>
            <person name="Cui Y."/>
            <person name="Zhang H."/>
            <person name="O'Toole P.W."/>
        </authorList>
    </citation>
    <scope>NUCLEOTIDE SEQUENCE [LARGE SCALE GENOMIC DNA]</scope>
    <source>
        <strain evidence="4 5">DSM 20653</strain>
    </source>
</reference>
<feature type="compositionally biased region" description="Low complexity" evidence="1">
    <location>
        <begin position="91"/>
        <end position="113"/>
    </location>
</feature>
<feature type="transmembrane region" description="Helical" evidence="2">
    <location>
        <begin position="49"/>
        <end position="68"/>
    </location>
</feature>
<evidence type="ECO:0000313" key="5">
    <source>
        <dbReference type="Proteomes" id="UP000051291"/>
    </source>
</evidence>
<dbReference type="STRING" id="1423820.FC64_GL000060"/>
<name>A0A0R1ZQV9_9LACO</name>
<dbReference type="PANTHER" id="PTHR40038">
    <property type="entry name" value="MEMBRANE-ASSOCIATED PROTEIN TCAA"/>
    <property type="match status" value="1"/>
</dbReference>